<dbReference type="SUPFAM" id="SSF81321">
    <property type="entry name" value="Family A G protein-coupled receptor-like"/>
    <property type="match status" value="1"/>
</dbReference>
<dbReference type="Gene3D" id="1.20.1070.10">
    <property type="entry name" value="Rhodopsin 7-helix transmembrane proteins"/>
    <property type="match status" value="1"/>
</dbReference>
<dbReference type="PRINTS" id="PR00237">
    <property type="entry name" value="GPCRRHODOPSN"/>
</dbReference>
<evidence type="ECO:0000313" key="13">
    <source>
        <dbReference type="EMBL" id="CAG9559788.1"/>
    </source>
</evidence>
<dbReference type="GO" id="GO:0005886">
    <property type="term" value="C:plasma membrane"/>
    <property type="evidence" value="ECO:0007669"/>
    <property type="project" value="UniProtKB-SubCell"/>
</dbReference>
<protein>
    <submittedName>
        <fullName evidence="13">(African queen) hypothetical protein</fullName>
    </submittedName>
</protein>
<dbReference type="Pfam" id="PF00001">
    <property type="entry name" value="7tm_1"/>
    <property type="match status" value="1"/>
</dbReference>
<dbReference type="PRINTS" id="PR01012">
    <property type="entry name" value="NRPEPTIDEYR"/>
</dbReference>
<keyword evidence="14" id="KW-1185">Reference proteome</keyword>
<keyword evidence="9 10" id="KW-0807">Transducer</keyword>
<dbReference type="PROSITE" id="PS50262">
    <property type="entry name" value="G_PROTEIN_RECEP_F1_2"/>
    <property type="match status" value="1"/>
</dbReference>
<feature type="transmembrane region" description="Helical" evidence="11">
    <location>
        <begin position="58"/>
        <end position="77"/>
    </location>
</feature>
<evidence type="ECO:0000256" key="10">
    <source>
        <dbReference type="RuleBase" id="RU000688"/>
    </source>
</evidence>
<reference evidence="13" key="1">
    <citation type="submission" date="2021-09" db="EMBL/GenBank/DDBJ databases">
        <authorList>
            <person name="Martin H S."/>
        </authorList>
    </citation>
    <scope>NUCLEOTIDE SEQUENCE</scope>
</reference>
<evidence type="ECO:0000259" key="12">
    <source>
        <dbReference type="PROSITE" id="PS50262"/>
    </source>
</evidence>
<feature type="transmembrane region" description="Helical" evidence="11">
    <location>
        <begin position="20"/>
        <end position="37"/>
    </location>
</feature>
<keyword evidence="3" id="KW-1003">Cell membrane</keyword>
<dbReference type="GO" id="GO:0004983">
    <property type="term" value="F:neuropeptide Y receptor activity"/>
    <property type="evidence" value="ECO:0007669"/>
    <property type="project" value="InterPro"/>
</dbReference>
<dbReference type="PANTHER" id="PTHR24238">
    <property type="entry name" value="G-PROTEIN COUPLED RECEPTOR"/>
    <property type="match status" value="1"/>
</dbReference>
<keyword evidence="5 11" id="KW-1133">Transmembrane helix</keyword>
<evidence type="ECO:0000256" key="4">
    <source>
        <dbReference type="ARBA" id="ARBA00022692"/>
    </source>
</evidence>
<keyword evidence="4 10" id="KW-0812">Transmembrane</keyword>
<dbReference type="PANTHER" id="PTHR24238:SF73">
    <property type="entry name" value="RYAMIDE RECEPTOR"/>
    <property type="match status" value="1"/>
</dbReference>
<dbReference type="InterPro" id="IPR017452">
    <property type="entry name" value="GPCR_Rhodpsn_7TM"/>
</dbReference>
<evidence type="ECO:0000256" key="2">
    <source>
        <dbReference type="ARBA" id="ARBA00010663"/>
    </source>
</evidence>
<evidence type="ECO:0000256" key="5">
    <source>
        <dbReference type="ARBA" id="ARBA00022989"/>
    </source>
</evidence>
<dbReference type="EMBL" id="CAKASE010000044">
    <property type="protein sequence ID" value="CAG9559788.1"/>
    <property type="molecule type" value="Genomic_DNA"/>
</dbReference>
<evidence type="ECO:0000256" key="1">
    <source>
        <dbReference type="ARBA" id="ARBA00004651"/>
    </source>
</evidence>
<dbReference type="AlphaFoldDB" id="A0A8J2QDW5"/>
<evidence type="ECO:0000256" key="11">
    <source>
        <dbReference type="SAM" id="Phobius"/>
    </source>
</evidence>
<comment type="caution">
    <text evidence="13">The sequence shown here is derived from an EMBL/GenBank/DDBJ whole genome shotgun (WGS) entry which is preliminary data.</text>
</comment>
<evidence type="ECO:0000256" key="3">
    <source>
        <dbReference type="ARBA" id="ARBA00022475"/>
    </source>
</evidence>
<dbReference type="InterPro" id="IPR000611">
    <property type="entry name" value="NPY_rcpt"/>
</dbReference>
<evidence type="ECO:0000256" key="6">
    <source>
        <dbReference type="ARBA" id="ARBA00023040"/>
    </source>
</evidence>
<keyword evidence="6 10" id="KW-0297">G-protein coupled receptor</keyword>
<evidence type="ECO:0000256" key="8">
    <source>
        <dbReference type="ARBA" id="ARBA00023170"/>
    </source>
</evidence>
<gene>
    <name evidence="13" type="ORF">DCHRY22_LOCUS1579</name>
</gene>
<keyword evidence="8 10" id="KW-0675">Receptor</keyword>
<dbReference type="InterPro" id="IPR000276">
    <property type="entry name" value="GPCR_Rhodpsn"/>
</dbReference>
<dbReference type="PROSITE" id="PS00237">
    <property type="entry name" value="G_PROTEIN_RECEP_F1_1"/>
    <property type="match status" value="1"/>
</dbReference>
<proteinExistence type="inferred from homology"/>
<evidence type="ECO:0000256" key="9">
    <source>
        <dbReference type="ARBA" id="ARBA00023224"/>
    </source>
</evidence>
<comment type="similarity">
    <text evidence="2 10">Belongs to the G-protein coupled receptor 1 family.</text>
</comment>
<organism evidence="13 14">
    <name type="scientific">Danaus chrysippus</name>
    <name type="common">African queen</name>
    <dbReference type="NCBI Taxonomy" id="151541"/>
    <lineage>
        <taxon>Eukaryota</taxon>
        <taxon>Metazoa</taxon>
        <taxon>Ecdysozoa</taxon>
        <taxon>Arthropoda</taxon>
        <taxon>Hexapoda</taxon>
        <taxon>Insecta</taxon>
        <taxon>Pterygota</taxon>
        <taxon>Neoptera</taxon>
        <taxon>Endopterygota</taxon>
        <taxon>Lepidoptera</taxon>
        <taxon>Glossata</taxon>
        <taxon>Ditrysia</taxon>
        <taxon>Papilionoidea</taxon>
        <taxon>Nymphalidae</taxon>
        <taxon>Danainae</taxon>
        <taxon>Danaini</taxon>
        <taxon>Danaina</taxon>
        <taxon>Danaus</taxon>
        <taxon>Anosia</taxon>
    </lineage>
</organism>
<evidence type="ECO:0000256" key="7">
    <source>
        <dbReference type="ARBA" id="ARBA00023136"/>
    </source>
</evidence>
<comment type="subcellular location">
    <subcellularLocation>
        <location evidence="1">Cell membrane</location>
        <topology evidence="1">Multi-pass membrane protein</topology>
    </subcellularLocation>
</comment>
<feature type="transmembrane region" description="Helical" evidence="11">
    <location>
        <begin position="178"/>
        <end position="201"/>
    </location>
</feature>
<dbReference type="OrthoDB" id="10053194at2759"/>
<feature type="domain" description="G-protein coupled receptors family 1 profile" evidence="12">
    <location>
        <begin position="1"/>
        <end position="198"/>
    </location>
</feature>
<dbReference type="Proteomes" id="UP000789524">
    <property type="component" value="Unassembled WGS sequence"/>
</dbReference>
<name>A0A8J2QDW5_9NEOP</name>
<sequence length="301" mass="34232">MLVLRYWPFGIVMCKVVNYSQAVSVFVSAYTLLAISIDRYMAIMRPLRPRMGKTAAKFVVATVWGGALSTAAPIFVVSKIQRPTEWHKFCKADICLEQWDRPGQSEQYSCALMALQFGLPLLALVCTYARIAHVVWGGRPPGEAQTARDIRIQHSKRKILWTIHESDESWATWPGMPYVWFLSHWLAMSHCCYNPIIYCYMNTRYRRGFKQILNSILPSRLDQPLRSRHRSSMCEGMPMSELVGMNGVTRRTSSSLTRLQRAPTCTSMTSVRRGNSASISSARLYTAAPPVRALSVRTQFH</sequence>
<accession>A0A8J2QDW5</accession>
<keyword evidence="7 11" id="KW-0472">Membrane</keyword>
<evidence type="ECO:0000313" key="14">
    <source>
        <dbReference type="Proteomes" id="UP000789524"/>
    </source>
</evidence>